<dbReference type="EMBL" id="MIJY01000025">
    <property type="protein sequence ID" value="OEG12798.1"/>
    <property type="molecule type" value="Genomic_DNA"/>
</dbReference>
<proteinExistence type="predicted"/>
<evidence type="ECO:0000313" key="1">
    <source>
        <dbReference type="EMBL" id="OEG12798.1"/>
    </source>
</evidence>
<organism evidence="1 2">
    <name type="scientific">Enterococcus termitis</name>
    <dbReference type="NCBI Taxonomy" id="332950"/>
    <lineage>
        <taxon>Bacteria</taxon>
        <taxon>Bacillati</taxon>
        <taxon>Bacillota</taxon>
        <taxon>Bacilli</taxon>
        <taxon>Lactobacillales</taxon>
        <taxon>Enterococcaceae</taxon>
        <taxon>Enterococcus</taxon>
    </lineage>
</organism>
<protein>
    <submittedName>
        <fullName evidence="1">Uncharacterized protein</fullName>
    </submittedName>
</protein>
<name>A0A1E5GJC5_9ENTE</name>
<sequence>MVIIDVYGRINKTKISDKLKIYISNLPTDWKEGIIEDMLKEIRQQKIDIDENVRAYGKSFHREYSLEYLREIVQINVANYAEYNLNSIENCVECLADNLVYLFFDYTYQDMPFFDWTTNCFDGRLCEEDYAEKVINFCNFINKDIDNGIHMNCIYTSNMNDLENTRILLNLGFRIRSEFNGWKSTEDYIHNLKLMGNRIDSIIKSENDYYKFDYIMNGIFEDNNYNQNHFLKTFTLLELTLLTPNQKTKEIDSLLAPYLKKIYEDDCTTAARILRQMRNKIGHGDFKNFIKKSEEFAGKFMKNYNFDYSEYSRQNWILLHTCCLLDDLLREVLYQQIEEAGN</sequence>
<dbReference type="RefSeq" id="WP_069663881.1">
    <property type="nucleotide sequence ID" value="NZ_JBHUJJ010000001.1"/>
</dbReference>
<comment type="caution">
    <text evidence="1">The sequence shown here is derived from an EMBL/GenBank/DDBJ whole genome shotgun (WGS) entry which is preliminary data.</text>
</comment>
<dbReference type="AlphaFoldDB" id="A0A1E5GJC5"/>
<dbReference type="Proteomes" id="UP000095094">
    <property type="component" value="Unassembled WGS sequence"/>
</dbReference>
<dbReference type="PATRIC" id="fig|332950.4.peg.3247"/>
<reference evidence="2" key="1">
    <citation type="submission" date="2016-09" db="EMBL/GenBank/DDBJ databases">
        <authorList>
            <person name="Gulvik C.A."/>
        </authorList>
    </citation>
    <scope>NUCLEOTIDE SEQUENCE [LARGE SCALE GENOMIC DNA]</scope>
    <source>
        <strain evidence="2">LMG 8895</strain>
    </source>
</reference>
<accession>A0A1E5GJC5</accession>
<evidence type="ECO:0000313" key="2">
    <source>
        <dbReference type="Proteomes" id="UP000095094"/>
    </source>
</evidence>
<gene>
    <name evidence="1" type="ORF">BCR25_19345</name>
</gene>
<keyword evidence="2" id="KW-1185">Reference proteome</keyword>
<dbReference type="OrthoDB" id="2973135at2"/>